<dbReference type="InterPro" id="IPR050066">
    <property type="entry name" value="UvrABC_protein_C"/>
</dbReference>
<dbReference type="eggNOG" id="COG0322">
    <property type="taxonomic scope" value="Bacteria"/>
</dbReference>
<dbReference type="GO" id="GO:0009380">
    <property type="term" value="C:excinuclease repair complex"/>
    <property type="evidence" value="ECO:0007669"/>
    <property type="project" value="TreeGrafter"/>
</dbReference>
<reference evidence="3 4" key="1">
    <citation type="journal article" date="2009" name="Stand. Genomic Sci.">
        <title>Complete genome sequence of Kytococcus sedentarius type strain (541).</title>
        <authorList>
            <person name="Sims D."/>
            <person name="Brettin T."/>
            <person name="Detter J.C."/>
            <person name="Han C."/>
            <person name="Lapidus A."/>
            <person name="Copeland A."/>
            <person name="Glavina Del Rio T."/>
            <person name="Nolan M."/>
            <person name="Chen F."/>
            <person name="Lucas S."/>
            <person name="Tice H."/>
            <person name="Cheng J.F."/>
            <person name="Bruce D."/>
            <person name="Goodwin L."/>
            <person name="Pitluck S."/>
            <person name="Ovchinnikova G."/>
            <person name="Pati A."/>
            <person name="Ivanova N."/>
            <person name="Mavrommatis K."/>
            <person name="Chen A."/>
            <person name="Palaniappan K."/>
            <person name="D'haeseleer P."/>
            <person name="Chain P."/>
            <person name="Bristow J."/>
            <person name="Eisen J.A."/>
            <person name="Markowitz V."/>
            <person name="Hugenholtz P."/>
            <person name="Schneider S."/>
            <person name="Goker M."/>
            <person name="Pukall R."/>
            <person name="Kyrpides N.C."/>
            <person name="Klenk H.P."/>
        </authorList>
    </citation>
    <scope>NUCLEOTIDE SEQUENCE [LARGE SCALE GENOMIC DNA]</scope>
    <source>
        <strain evidence="4">ATCC 14392 / DSM 20547 / JCM 11482 / CCUG 33030 / NBRC 15357 / NCTC 11040 / CCM 314 / 541</strain>
    </source>
</reference>
<dbReference type="SUPFAM" id="SSF82771">
    <property type="entry name" value="GIY-YIG endonuclease"/>
    <property type="match status" value="1"/>
</dbReference>
<dbReference type="GO" id="GO:0003887">
    <property type="term" value="F:DNA-directed DNA polymerase activity"/>
    <property type="evidence" value="ECO:0007669"/>
    <property type="project" value="InterPro"/>
</dbReference>
<keyword evidence="1 3" id="KW-0269">Exonuclease</keyword>
<organism evidence="3 4">
    <name type="scientific">Kytococcus sedentarius (strain ATCC 14392 / DSM 20547 / JCM 11482 / CCUG 33030 / NBRC 15357 / NCTC 11040 / CCM 314 / 541)</name>
    <name type="common">Micrococcus sedentarius</name>
    <dbReference type="NCBI Taxonomy" id="478801"/>
    <lineage>
        <taxon>Bacteria</taxon>
        <taxon>Bacillati</taxon>
        <taxon>Actinomycetota</taxon>
        <taxon>Actinomycetes</taxon>
        <taxon>Micrococcales</taxon>
        <taxon>Kytococcaceae</taxon>
        <taxon>Kytococcus</taxon>
    </lineage>
</organism>
<dbReference type="GO" id="GO:0006289">
    <property type="term" value="P:nucleotide-excision repair"/>
    <property type="evidence" value="ECO:0007669"/>
    <property type="project" value="InterPro"/>
</dbReference>
<dbReference type="AlphaFoldDB" id="C7NIC3"/>
<evidence type="ECO:0000313" key="3">
    <source>
        <dbReference type="EMBL" id="ACV06630.1"/>
    </source>
</evidence>
<dbReference type="CDD" id="cd10434">
    <property type="entry name" value="GIY-YIG_UvrC_Cho"/>
    <property type="match status" value="1"/>
</dbReference>
<dbReference type="eggNOG" id="COG2176">
    <property type="taxonomic scope" value="Bacteria"/>
</dbReference>
<dbReference type="PROSITE" id="PS50164">
    <property type="entry name" value="GIY_YIG"/>
    <property type="match status" value="1"/>
</dbReference>
<dbReference type="InterPro" id="IPR013520">
    <property type="entry name" value="Ribonucl_H"/>
</dbReference>
<sequence>MPHSTPPRHGIQGSFEDLGTPLADVTFVVFDLETTGTSSADSEITEFGAVKVRGGEVVGEFQTLVRPAAGIPPYIQVLTGITTAMVSAAPSIEQVLPNFLEFVGDAVLVAHNARFDTAFVRRACERTGRPAPGNPVLDTVHLARQLLPRPEVPNHKLSTLAAYFRAETTPSHRALDDARATVDVLHGLIERVGPLGVHSLEELLAYSRHVPEARRRKRTLAADLPEAPGVYRFLDAAGEVLYVGTAVNIRRRVSQYFTASETRRRMGDMVRLAERVVPIVCPTALEASVRELRLIAEHRPRYNRAGLKGASLPYVRLTDEPFPRLSVVRAVSDDAATHIGPFPSASAAKEAVQALHSALPLRQCTSRITEASAARATTACALADLGRCGAPCTGAMSRSEYAEVTTRARAALATDHREAWQALAARMDELAGAERYEEARVLRDGARAYLRAAARRQRHEALAGVRELVAAAPMRGGGWELVCIRHGRLAGSALAPRGVDPMPVVEALTATAEVVRARTDGSPAALPGETDLVLRWLEAEGVRLVTASDGWATPVHSAAAVTDLLEEAVAADLPSARSRRGPRR</sequence>
<dbReference type="InterPro" id="IPR012337">
    <property type="entry name" value="RNaseH-like_sf"/>
</dbReference>
<dbReference type="EMBL" id="CP001686">
    <property type="protein sequence ID" value="ACV06630.1"/>
    <property type="molecule type" value="Genomic_DNA"/>
</dbReference>
<gene>
    <name evidence="3" type="ordered locus">Ksed_16150</name>
</gene>
<evidence type="ECO:0000256" key="1">
    <source>
        <dbReference type="ARBA" id="ARBA00022839"/>
    </source>
</evidence>
<dbReference type="HOGENOM" id="CLU_022933_0_0_11"/>
<accession>C7NIC3</accession>
<dbReference type="Pfam" id="PF00929">
    <property type="entry name" value="RNase_T"/>
    <property type="match status" value="1"/>
</dbReference>
<dbReference type="CDD" id="cd06127">
    <property type="entry name" value="DEDDh"/>
    <property type="match status" value="1"/>
</dbReference>
<dbReference type="NCBIfam" id="NF005907">
    <property type="entry name" value="PRK07883.1-5"/>
    <property type="match status" value="1"/>
</dbReference>
<dbReference type="NCBIfam" id="NF005905">
    <property type="entry name" value="PRK07883.1-3"/>
    <property type="match status" value="1"/>
</dbReference>
<evidence type="ECO:0000313" key="4">
    <source>
        <dbReference type="Proteomes" id="UP000006666"/>
    </source>
</evidence>
<dbReference type="RefSeq" id="WP_015779575.1">
    <property type="nucleotide sequence ID" value="NC_013169.1"/>
</dbReference>
<keyword evidence="1 3" id="KW-0540">Nuclease</keyword>
<dbReference type="Pfam" id="PF01541">
    <property type="entry name" value="GIY-YIG"/>
    <property type="match status" value="1"/>
</dbReference>
<dbReference type="InterPro" id="IPR036397">
    <property type="entry name" value="RNaseH_sf"/>
</dbReference>
<dbReference type="KEGG" id="kse:Ksed_16150"/>
<feature type="domain" description="GIY-YIG" evidence="2">
    <location>
        <begin position="226"/>
        <end position="304"/>
    </location>
</feature>
<dbReference type="Proteomes" id="UP000006666">
    <property type="component" value="Chromosome"/>
</dbReference>
<protein>
    <submittedName>
        <fullName evidence="3">Exonuclease, DNA polymerase III, epsilon subunit family</fullName>
    </submittedName>
</protein>
<dbReference type="Gene3D" id="3.40.1440.10">
    <property type="entry name" value="GIY-YIG endonuclease"/>
    <property type="match status" value="1"/>
</dbReference>
<keyword evidence="4" id="KW-1185">Reference proteome</keyword>
<proteinExistence type="predicted"/>
<evidence type="ECO:0000259" key="2">
    <source>
        <dbReference type="PROSITE" id="PS50164"/>
    </source>
</evidence>
<dbReference type="GO" id="GO:0003677">
    <property type="term" value="F:DNA binding"/>
    <property type="evidence" value="ECO:0007669"/>
    <property type="project" value="InterPro"/>
</dbReference>
<dbReference type="Gene3D" id="3.30.420.10">
    <property type="entry name" value="Ribonuclease H-like superfamily/Ribonuclease H"/>
    <property type="match status" value="1"/>
</dbReference>
<dbReference type="STRING" id="478801.Ksed_16150"/>
<dbReference type="SMART" id="SM00479">
    <property type="entry name" value="EXOIII"/>
    <property type="match status" value="1"/>
</dbReference>
<keyword evidence="1 3" id="KW-0378">Hydrolase</keyword>
<dbReference type="InterPro" id="IPR006054">
    <property type="entry name" value="DnaQ"/>
</dbReference>
<dbReference type="InterPro" id="IPR047296">
    <property type="entry name" value="GIY-YIG_UvrC_Cho"/>
</dbReference>
<dbReference type="GO" id="GO:0004527">
    <property type="term" value="F:exonuclease activity"/>
    <property type="evidence" value="ECO:0007669"/>
    <property type="project" value="UniProtKB-KW"/>
</dbReference>
<dbReference type="SMART" id="SM00465">
    <property type="entry name" value="GIYc"/>
    <property type="match status" value="1"/>
</dbReference>
<dbReference type="PANTHER" id="PTHR30562">
    <property type="entry name" value="UVRC/OXIDOREDUCTASE"/>
    <property type="match status" value="1"/>
</dbReference>
<dbReference type="InterPro" id="IPR000305">
    <property type="entry name" value="GIY-YIG_endonuc"/>
</dbReference>
<dbReference type="InterPro" id="IPR035901">
    <property type="entry name" value="GIY-YIG_endonuc_sf"/>
</dbReference>
<dbReference type="FunFam" id="3.30.420.10:FF:000045">
    <property type="entry name" value="3'-5' exonuclease DinG"/>
    <property type="match status" value="1"/>
</dbReference>
<dbReference type="GO" id="GO:0006260">
    <property type="term" value="P:DNA replication"/>
    <property type="evidence" value="ECO:0007669"/>
    <property type="project" value="InterPro"/>
</dbReference>
<dbReference type="NCBIfam" id="TIGR00573">
    <property type="entry name" value="dnaq"/>
    <property type="match status" value="1"/>
</dbReference>
<dbReference type="SUPFAM" id="SSF53098">
    <property type="entry name" value="Ribonuclease H-like"/>
    <property type="match status" value="1"/>
</dbReference>
<name>C7NIC3_KYTSD</name>
<dbReference type="PANTHER" id="PTHR30562:SF1">
    <property type="entry name" value="UVRABC SYSTEM PROTEIN C"/>
    <property type="match status" value="1"/>
</dbReference>